<dbReference type="PATRIC" id="fig|28092.6.peg.5176"/>
<dbReference type="RefSeq" id="WP_024905839.1">
    <property type="nucleotide sequence ID" value="NZ_CADFGU010000011.1"/>
</dbReference>
<comment type="caution">
    <text evidence="2">The sequence shown here is derived from an EMBL/GenBank/DDBJ whole genome shotgun (WGS) entry which is preliminary data.</text>
</comment>
<feature type="signal peptide" evidence="1">
    <location>
        <begin position="1"/>
        <end position="27"/>
    </location>
</feature>
<protein>
    <submittedName>
        <fullName evidence="2">Uncharacterized protein</fullName>
    </submittedName>
</protein>
<keyword evidence="1" id="KW-0732">Signal</keyword>
<dbReference type="OrthoDB" id="8858829at2"/>
<dbReference type="AlphaFoldDB" id="A0A0F5JVM5"/>
<reference evidence="2 3" key="1">
    <citation type="submission" date="2015-03" db="EMBL/GenBank/DDBJ databases">
        <title>Draft Genome Sequence of Burkholderia andropogonis type strain ICMP2807, isolated from Sorghum bicolor.</title>
        <authorList>
            <person name="Lopes-Santos L."/>
            <person name="Castro D.B."/>
            <person name="Ottoboni L.M."/>
            <person name="Park D."/>
            <person name="Weirc B.S."/>
            <person name="Destefano S.A."/>
        </authorList>
    </citation>
    <scope>NUCLEOTIDE SEQUENCE [LARGE SCALE GENOMIC DNA]</scope>
    <source>
        <strain evidence="2 3">ICMP2807</strain>
    </source>
</reference>
<evidence type="ECO:0000313" key="2">
    <source>
        <dbReference type="EMBL" id="KKB61674.1"/>
    </source>
</evidence>
<evidence type="ECO:0000256" key="1">
    <source>
        <dbReference type="SAM" id="SignalP"/>
    </source>
</evidence>
<dbReference type="Proteomes" id="UP000033618">
    <property type="component" value="Unassembled WGS sequence"/>
</dbReference>
<evidence type="ECO:0000313" key="3">
    <source>
        <dbReference type="Proteomes" id="UP000033618"/>
    </source>
</evidence>
<sequence>MSRLSVVNHVISLVGLCSLLGSPLAIASAKQSLPAVQVIESSIPVSATYLQNRTPFSAVSEMTTREPHQLQTALVDSCEDPWYWRSGIEELTCGFSGQGWWN</sequence>
<organism evidence="2 3">
    <name type="scientific">Robbsia andropogonis</name>
    <dbReference type="NCBI Taxonomy" id="28092"/>
    <lineage>
        <taxon>Bacteria</taxon>
        <taxon>Pseudomonadati</taxon>
        <taxon>Pseudomonadota</taxon>
        <taxon>Betaproteobacteria</taxon>
        <taxon>Burkholderiales</taxon>
        <taxon>Burkholderiaceae</taxon>
        <taxon>Robbsia</taxon>
    </lineage>
</organism>
<keyword evidence="3" id="KW-1185">Reference proteome</keyword>
<name>A0A0F5JVM5_9BURK</name>
<accession>A0A0F5JVM5</accession>
<proteinExistence type="predicted"/>
<dbReference type="EMBL" id="LAQU01000035">
    <property type="protein sequence ID" value="KKB61674.1"/>
    <property type="molecule type" value="Genomic_DNA"/>
</dbReference>
<feature type="chain" id="PRO_5002490144" evidence="1">
    <location>
        <begin position="28"/>
        <end position="102"/>
    </location>
</feature>
<gene>
    <name evidence="2" type="ORF">WM40_21985</name>
</gene>